<sequence>MVKRLSDFPWVIVRVDCPVCPHRKGQYRLARLAAEYGPDIQLCDLLDRIALDCPRKTLPWERPPGQSDPRCKARFTDLEATSRPPPDLPPMMRRLTVIQGGQR</sequence>
<dbReference type="EMBL" id="VOSK01000115">
    <property type="protein sequence ID" value="MPR27933.1"/>
    <property type="molecule type" value="Genomic_DNA"/>
</dbReference>
<organism evidence="1 2">
    <name type="scientific">Microvirga tunisiensis</name>
    <dbReference type="NCBI Taxonomy" id="2108360"/>
    <lineage>
        <taxon>Bacteria</taxon>
        <taxon>Pseudomonadati</taxon>
        <taxon>Pseudomonadota</taxon>
        <taxon>Alphaproteobacteria</taxon>
        <taxon>Hyphomicrobiales</taxon>
        <taxon>Methylobacteriaceae</taxon>
        <taxon>Microvirga</taxon>
    </lineage>
</organism>
<evidence type="ECO:0000313" key="2">
    <source>
        <dbReference type="Proteomes" id="UP000403266"/>
    </source>
</evidence>
<reference evidence="1 2" key="1">
    <citation type="journal article" date="2019" name="Syst. Appl. Microbiol.">
        <title>Microvirga tunisiensis sp. nov., a root nodule symbiotic bacterium isolated from Lupinus micranthus and L. luteus grown in Northern Tunisia.</title>
        <authorList>
            <person name="Msaddak A."/>
            <person name="Rejili M."/>
            <person name="Duran D."/>
            <person name="Mars M."/>
            <person name="Palacios J.M."/>
            <person name="Ruiz-Argueso T."/>
            <person name="Rey L."/>
            <person name="Imperial J."/>
        </authorList>
    </citation>
    <scope>NUCLEOTIDE SEQUENCE [LARGE SCALE GENOMIC DNA]</scope>
    <source>
        <strain evidence="1 2">Lmie10</strain>
    </source>
</reference>
<keyword evidence="2" id="KW-1185">Reference proteome</keyword>
<dbReference type="Proteomes" id="UP000403266">
    <property type="component" value="Unassembled WGS sequence"/>
</dbReference>
<protein>
    <submittedName>
        <fullName evidence="1">Uncharacterized protein</fullName>
    </submittedName>
</protein>
<proteinExistence type="predicted"/>
<accession>A0A5N7MM25</accession>
<evidence type="ECO:0000313" key="1">
    <source>
        <dbReference type="EMBL" id="MPR27933.1"/>
    </source>
</evidence>
<name>A0A5N7MM25_9HYPH</name>
<comment type="caution">
    <text evidence="1">The sequence shown here is derived from an EMBL/GenBank/DDBJ whole genome shotgun (WGS) entry which is preliminary data.</text>
</comment>
<gene>
    <name evidence="1" type="ORF">FS320_22890</name>
</gene>
<dbReference type="AlphaFoldDB" id="A0A5N7MM25"/>